<dbReference type="KEGG" id="msaa:QYS49_13035"/>
<sequence>MRIFLSILFIFNLQCIQGQTYQSHFQEASTAYKANDYSQMLVEIKKAHALRPQHQTLIYYLAKAYSLNSNIDSANYWLREVVSIDAKNYDIQSDDFEILKNTQAYKNTITYQTEMLKPIISSDTVIVIPDEELHIEDVAYNLYAKSYLLSSINNRNIYSFKEGEIKPFFENPFPLAITGMGVQDTILWFTGAGFSQAGLDENDPNFETSKLYKADLKKGIVLDSFSVEDSETNVFGDVILSENGIVLVSDSKTNTIYRLENGKLIEWISSDEILSLQGVAQLGEMIFLADYVQGLFVYDTVQNSIRKLNTLPDLALKGIDGLYAYKNGLIAIQNGVTPHRITHLQFDEKYTKVKSFNCLEKNHPAMGEPTLGYIQNDSLFYIATSFWGLNENGKVKNEKRIKPVILRLPLANSSNPKAENQYCNSENHRAFDFWLGNWEVYNKKGDHIGTNNVHLIQNGCGIQENWTSKGGGTGISNNFYDVKTEKWYQSWISSSGNALMMSGGFSEGKMQMQSEPLNGKIDRITWIPQEDGSVLQIWEISTDNGKTWKEAFWGRYVRNRE</sequence>
<dbReference type="EMBL" id="CP129971">
    <property type="protein sequence ID" value="WKK77913.2"/>
    <property type="molecule type" value="Genomic_DNA"/>
</dbReference>
<gene>
    <name evidence="1" type="ORF">QYS49_13035</name>
</gene>
<proteinExistence type="predicted"/>
<accession>A0AA49GBR5</accession>
<dbReference type="AlphaFoldDB" id="A0AA49GBR5"/>
<dbReference type="InterPro" id="IPR011990">
    <property type="entry name" value="TPR-like_helical_dom_sf"/>
</dbReference>
<organism evidence="1 2">
    <name type="scientific">Marivirga salinarum</name>
    <dbReference type="NCBI Taxonomy" id="3059078"/>
    <lineage>
        <taxon>Bacteria</taxon>
        <taxon>Pseudomonadati</taxon>
        <taxon>Bacteroidota</taxon>
        <taxon>Cytophagia</taxon>
        <taxon>Cytophagales</taxon>
        <taxon>Marivirgaceae</taxon>
        <taxon>Marivirga</taxon>
    </lineage>
</organism>
<protein>
    <recommendedName>
        <fullName evidence="3">Tetratricopeptide repeat protein</fullName>
    </recommendedName>
</protein>
<reference evidence="1 2" key="1">
    <citation type="submission" date="2023-08" db="EMBL/GenBank/DDBJ databases">
        <title>Comparative genomics and taxonomic characterization of three novel marine species of genus Marivirga.</title>
        <authorList>
            <person name="Muhammad N."/>
            <person name="Kim S.-G."/>
        </authorList>
    </citation>
    <scope>NUCLEOTIDE SEQUENCE [LARGE SCALE GENOMIC DNA]</scope>
    <source>
        <strain evidence="1 2">BDSF4-3</strain>
    </source>
</reference>
<dbReference type="Proteomes" id="UP001230496">
    <property type="component" value="Chromosome"/>
</dbReference>
<dbReference type="RefSeq" id="WP_308349165.1">
    <property type="nucleotide sequence ID" value="NZ_CP129971.1"/>
</dbReference>
<evidence type="ECO:0000313" key="2">
    <source>
        <dbReference type="Proteomes" id="UP001230496"/>
    </source>
</evidence>
<evidence type="ECO:0000313" key="1">
    <source>
        <dbReference type="EMBL" id="WKK77913.2"/>
    </source>
</evidence>
<dbReference type="Gene3D" id="1.25.40.10">
    <property type="entry name" value="Tetratricopeptide repeat domain"/>
    <property type="match status" value="1"/>
</dbReference>
<dbReference type="SUPFAM" id="SSF63825">
    <property type="entry name" value="YWTD domain"/>
    <property type="match status" value="1"/>
</dbReference>
<dbReference type="SUPFAM" id="SSF48452">
    <property type="entry name" value="TPR-like"/>
    <property type="match status" value="1"/>
</dbReference>
<name>A0AA49GBR5_9BACT</name>
<evidence type="ECO:0008006" key="3">
    <source>
        <dbReference type="Google" id="ProtNLM"/>
    </source>
</evidence>
<keyword evidence="2" id="KW-1185">Reference proteome</keyword>